<dbReference type="SMART" id="SM00866">
    <property type="entry name" value="UTRA"/>
    <property type="match status" value="1"/>
</dbReference>
<dbReference type="RefSeq" id="WP_072943631.1">
    <property type="nucleotide sequence ID" value="NZ_FNSV01000005.1"/>
</dbReference>
<name>A0A1H4V3A7_9NOCA</name>
<evidence type="ECO:0000313" key="5">
    <source>
        <dbReference type="EMBL" id="SEC75001.1"/>
    </source>
</evidence>
<feature type="domain" description="HTH gntR-type" evidence="4">
    <location>
        <begin position="15"/>
        <end position="83"/>
    </location>
</feature>
<dbReference type="CDD" id="cd07377">
    <property type="entry name" value="WHTH_GntR"/>
    <property type="match status" value="1"/>
</dbReference>
<dbReference type="InterPro" id="IPR036390">
    <property type="entry name" value="WH_DNA-bd_sf"/>
</dbReference>
<dbReference type="SMART" id="SM00345">
    <property type="entry name" value="HTH_GNTR"/>
    <property type="match status" value="1"/>
</dbReference>
<dbReference type="Gene3D" id="3.40.1410.10">
    <property type="entry name" value="Chorismate lyase-like"/>
    <property type="match status" value="1"/>
</dbReference>
<dbReference type="AlphaFoldDB" id="A0A1H4V3A7"/>
<dbReference type="InterPro" id="IPR028978">
    <property type="entry name" value="Chorismate_lyase_/UTRA_dom_sf"/>
</dbReference>
<dbReference type="PANTHER" id="PTHR44846">
    <property type="entry name" value="MANNOSYL-D-GLYCERATE TRANSPORT/METABOLISM SYSTEM REPRESSOR MNGR-RELATED"/>
    <property type="match status" value="1"/>
</dbReference>
<gene>
    <name evidence="5" type="ORF">SAMN04490239_5304</name>
</gene>
<dbReference type="GO" id="GO:0003677">
    <property type="term" value="F:DNA binding"/>
    <property type="evidence" value="ECO:0007669"/>
    <property type="project" value="UniProtKB-KW"/>
</dbReference>
<dbReference type="InterPro" id="IPR011663">
    <property type="entry name" value="UTRA"/>
</dbReference>
<dbReference type="InterPro" id="IPR000524">
    <property type="entry name" value="Tscrpt_reg_HTH_GntR"/>
</dbReference>
<dbReference type="Pfam" id="PF00392">
    <property type="entry name" value="GntR"/>
    <property type="match status" value="1"/>
</dbReference>
<keyword evidence="6" id="KW-1185">Reference proteome</keyword>
<reference evidence="6" key="1">
    <citation type="submission" date="2016-10" db="EMBL/GenBank/DDBJ databases">
        <authorList>
            <person name="Varghese N."/>
            <person name="Submissions S."/>
        </authorList>
    </citation>
    <scope>NUCLEOTIDE SEQUENCE [LARGE SCALE GENOMIC DNA]</scope>
    <source>
        <strain evidence="6">DSM 44498</strain>
    </source>
</reference>
<protein>
    <submittedName>
        <fullName evidence="5">Transcriptional regulator, GntR family</fullName>
    </submittedName>
</protein>
<dbReference type="PANTHER" id="PTHR44846:SF17">
    <property type="entry name" value="GNTR-FAMILY TRANSCRIPTIONAL REGULATOR"/>
    <property type="match status" value="1"/>
</dbReference>
<organism evidence="5 6">
    <name type="scientific">Rhodococcus koreensis</name>
    <dbReference type="NCBI Taxonomy" id="99653"/>
    <lineage>
        <taxon>Bacteria</taxon>
        <taxon>Bacillati</taxon>
        <taxon>Actinomycetota</taxon>
        <taxon>Actinomycetes</taxon>
        <taxon>Mycobacteriales</taxon>
        <taxon>Nocardiaceae</taxon>
        <taxon>Rhodococcus</taxon>
    </lineage>
</organism>
<proteinExistence type="predicted"/>
<dbReference type="Gene3D" id="1.10.10.10">
    <property type="entry name" value="Winged helix-like DNA-binding domain superfamily/Winged helix DNA-binding domain"/>
    <property type="match status" value="1"/>
</dbReference>
<sequence>MTTSTEGSIDRQSVVPYYQQLASVLEGRISSGAIARGAKLPSENELSVQFELSRATVRQALQFLESRGVAQRIPNRGVFASAPKDGTGWVIQGKEGFLENAMGHQNRSVSTRVLRSGTATFPDHVCQALNLPSETVGFELVRVRSLDGTPALFSTNYSPPILTPVLASATDVLAGEASLTTLLTNAGFSLGGANRIIRAARPTPEIAEALAIDENEPMLCIRSTSWTPEGLRYDVYETWVRSDIIPLEVDVSTVDLGNAVR</sequence>
<keyword evidence="1" id="KW-0805">Transcription regulation</keyword>
<evidence type="ECO:0000256" key="2">
    <source>
        <dbReference type="ARBA" id="ARBA00023125"/>
    </source>
</evidence>
<evidence type="ECO:0000259" key="4">
    <source>
        <dbReference type="PROSITE" id="PS50949"/>
    </source>
</evidence>
<dbReference type="OrthoDB" id="8584262at2"/>
<evidence type="ECO:0000256" key="1">
    <source>
        <dbReference type="ARBA" id="ARBA00023015"/>
    </source>
</evidence>
<dbReference type="EMBL" id="FNSV01000005">
    <property type="protein sequence ID" value="SEC75001.1"/>
    <property type="molecule type" value="Genomic_DNA"/>
</dbReference>
<dbReference type="GO" id="GO:0003700">
    <property type="term" value="F:DNA-binding transcription factor activity"/>
    <property type="evidence" value="ECO:0007669"/>
    <property type="project" value="InterPro"/>
</dbReference>
<accession>A0A1H4V3A7</accession>
<dbReference type="InterPro" id="IPR036388">
    <property type="entry name" value="WH-like_DNA-bd_sf"/>
</dbReference>
<dbReference type="Pfam" id="PF07702">
    <property type="entry name" value="UTRA"/>
    <property type="match status" value="1"/>
</dbReference>
<dbReference type="Proteomes" id="UP000183561">
    <property type="component" value="Unassembled WGS sequence"/>
</dbReference>
<dbReference type="PRINTS" id="PR00035">
    <property type="entry name" value="HTHGNTR"/>
</dbReference>
<dbReference type="SUPFAM" id="SSF64288">
    <property type="entry name" value="Chorismate lyase-like"/>
    <property type="match status" value="1"/>
</dbReference>
<dbReference type="InterPro" id="IPR050679">
    <property type="entry name" value="Bact_HTH_transcr_reg"/>
</dbReference>
<dbReference type="SUPFAM" id="SSF46785">
    <property type="entry name" value="Winged helix' DNA-binding domain"/>
    <property type="match status" value="1"/>
</dbReference>
<evidence type="ECO:0000313" key="6">
    <source>
        <dbReference type="Proteomes" id="UP000183561"/>
    </source>
</evidence>
<dbReference type="PROSITE" id="PS50949">
    <property type="entry name" value="HTH_GNTR"/>
    <property type="match status" value="1"/>
</dbReference>
<keyword evidence="3" id="KW-0804">Transcription</keyword>
<evidence type="ECO:0000256" key="3">
    <source>
        <dbReference type="ARBA" id="ARBA00023163"/>
    </source>
</evidence>
<keyword evidence="2" id="KW-0238">DNA-binding</keyword>
<dbReference type="GO" id="GO:0045892">
    <property type="term" value="P:negative regulation of DNA-templated transcription"/>
    <property type="evidence" value="ECO:0007669"/>
    <property type="project" value="TreeGrafter"/>
</dbReference>